<dbReference type="PANTHER" id="PTHR43563">
    <property type="entry name" value="AMINE OXIDASE"/>
    <property type="match status" value="1"/>
</dbReference>
<keyword evidence="2" id="KW-1133">Transmembrane helix</keyword>
<feature type="transmembrane region" description="Helical" evidence="2">
    <location>
        <begin position="6"/>
        <end position="24"/>
    </location>
</feature>
<comment type="caution">
    <text evidence="4">The sequence shown here is derived from an EMBL/GenBank/DDBJ whole genome shotgun (WGS) entry which is preliminary data.</text>
</comment>
<sequence>METVKTDIIIIGAGLTGLTLAYYLKKHHINVVLIEARERLGGRIYTKQNPNNPPLEMGATWISPQHTLLLELLQELGLKIFEQKMGDTAIYEAFSTSPFQLVSLPKSDTPSYRVQHGTQQIIEKLASKIDQKQMYTSQVVQSIVKEGNAIMATSETHKFVGSMVISTIPPLLFANTLTVSPSLPNDLKEIAQRTHTWMGDSIKVALSYKEKFWDQKQLSGTIFSNAGPISEMYDHSNVEDSLFALKGFFNGAYFAISKEERLQLVLDQLEKYFGNQVKDFLNYEELVWKNEPYTATEASGYILPHQNNGNAVYQKGYLDNTLFLVGTETSPINGGYMEGAVHSANYLYTTLKSKGLLGQLV</sequence>
<keyword evidence="2" id="KW-0472">Membrane</keyword>
<dbReference type="EC" id="1.-.-.-" evidence="4"/>
<evidence type="ECO:0000256" key="1">
    <source>
        <dbReference type="ARBA" id="ARBA00005995"/>
    </source>
</evidence>
<dbReference type="SUPFAM" id="SSF54373">
    <property type="entry name" value="FAD-linked reductases, C-terminal domain"/>
    <property type="match status" value="1"/>
</dbReference>
<comment type="similarity">
    <text evidence="1">Belongs to the flavin monoamine oxidase family.</text>
</comment>
<keyword evidence="2" id="KW-0812">Transmembrane</keyword>
<dbReference type="Gene3D" id="3.90.660.10">
    <property type="match status" value="1"/>
</dbReference>
<dbReference type="Pfam" id="PF01593">
    <property type="entry name" value="Amino_oxidase"/>
    <property type="match status" value="2"/>
</dbReference>
<evidence type="ECO:0000313" key="5">
    <source>
        <dbReference type="Proteomes" id="UP001549799"/>
    </source>
</evidence>
<dbReference type="PANTHER" id="PTHR43563:SF14">
    <property type="entry name" value="AMINE OXIDASE"/>
    <property type="match status" value="1"/>
</dbReference>
<dbReference type="Gene3D" id="3.50.50.60">
    <property type="entry name" value="FAD/NAD(P)-binding domain"/>
    <property type="match status" value="2"/>
</dbReference>
<feature type="domain" description="Amine oxidase" evidence="3">
    <location>
        <begin position="15"/>
        <end position="83"/>
    </location>
</feature>
<gene>
    <name evidence="4" type="ORF">ABXZ36_03160</name>
</gene>
<proteinExistence type="inferred from homology"/>
<feature type="domain" description="Amine oxidase" evidence="3">
    <location>
        <begin position="107"/>
        <end position="344"/>
    </location>
</feature>
<dbReference type="Proteomes" id="UP001549799">
    <property type="component" value="Unassembled WGS sequence"/>
</dbReference>
<dbReference type="EMBL" id="JBEXAE010000001">
    <property type="protein sequence ID" value="MET6989643.1"/>
    <property type="molecule type" value="Genomic_DNA"/>
</dbReference>
<evidence type="ECO:0000313" key="4">
    <source>
        <dbReference type="EMBL" id="MET6989643.1"/>
    </source>
</evidence>
<keyword evidence="4" id="KW-0560">Oxidoreductase</keyword>
<dbReference type="InterPro" id="IPR002937">
    <property type="entry name" value="Amino_oxidase"/>
</dbReference>
<dbReference type="SUPFAM" id="SSF51905">
    <property type="entry name" value="FAD/NAD(P)-binding domain"/>
    <property type="match status" value="1"/>
</dbReference>
<reference evidence="4 5" key="1">
    <citation type="submission" date="2024-07" db="EMBL/GenBank/DDBJ databases">
        <title>The genome sequence of type strain Sediminicola arcticus GDMCC 1.2805.</title>
        <authorList>
            <person name="Liu Y."/>
        </authorList>
    </citation>
    <scope>NUCLEOTIDE SEQUENCE [LARGE SCALE GENOMIC DNA]</scope>
    <source>
        <strain evidence="4 5">GDMCC 1.2805</strain>
    </source>
</reference>
<dbReference type="GO" id="GO:0016491">
    <property type="term" value="F:oxidoreductase activity"/>
    <property type="evidence" value="ECO:0007669"/>
    <property type="project" value="UniProtKB-KW"/>
</dbReference>
<dbReference type="InterPro" id="IPR050703">
    <property type="entry name" value="Flavin_MAO"/>
</dbReference>
<dbReference type="RefSeq" id="WP_354614013.1">
    <property type="nucleotide sequence ID" value="NZ_JBEXAE010000001.1"/>
</dbReference>
<name>A0ABV2SR61_9FLAO</name>
<keyword evidence="5" id="KW-1185">Reference proteome</keyword>
<dbReference type="InterPro" id="IPR036188">
    <property type="entry name" value="FAD/NAD-bd_sf"/>
</dbReference>
<accession>A0ABV2SR61</accession>
<evidence type="ECO:0000256" key="2">
    <source>
        <dbReference type="SAM" id="Phobius"/>
    </source>
</evidence>
<protein>
    <submittedName>
        <fullName evidence="4">NAD(P)/FAD-dependent oxidoreductase</fullName>
        <ecNumber evidence="4">1.-.-.-</ecNumber>
    </submittedName>
</protein>
<evidence type="ECO:0000259" key="3">
    <source>
        <dbReference type="Pfam" id="PF01593"/>
    </source>
</evidence>
<organism evidence="4 5">
    <name type="scientific">Sediminicola arcticus</name>
    <dbReference type="NCBI Taxonomy" id="1574308"/>
    <lineage>
        <taxon>Bacteria</taxon>
        <taxon>Pseudomonadati</taxon>
        <taxon>Bacteroidota</taxon>
        <taxon>Flavobacteriia</taxon>
        <taxon>Flavobacteriales</taxon>
        <taxon>Flavobacteriaceae</taxon>
        <taxon>Sediminicola</taxon>
    </lineage>
</organism>